<dbReference type="EMBL" id="BPLR01010267">
    <property type="protein sequence ID" value="GIY38159.1"/>
    <property type="molecule type" value="Genomic_DNA"/>
</dbReference>
<name>A0AAV4SXV8_CAEEX</name>
<sequence>MNKTEYSSDHIHEKTTEQLSEWSWEAHELFLRHAIIQTERLRGSFIKHEMNMIANRSLANPGDSSHTSSVFQQQ</sequence>
<dbReference type="Proteomes" id="UP001054945">
    <property type="component" value="Unassembled WGS sequence"/>
</dbReference>
<proteinExistence type="predicted"/>
<organism evidence="1 2">
    <name type="scientific">Caerostris extrusa</name>
    <name type="common">Bark spider</name>
    <name type="synonym">Caerostris bankana</name>
    <dbReference type="NCBI Taxonomy" id="172846"/>
    <lineage>
        <taxon>Eukaryota</taxon>
        <taxon>Metazoa</taxon>
        <taxon>Ecdysozoa</taxon>
        <taxon>Arthropoda</taxon>
        <taxon>Chelicerata</taxon>
        <taxon>Arachnida</taxon>
        <taxon>Araneae</taxon>
        <taxon>Araneomorphae</taxon>
        <taxon>Entelegynae</taxon>
        <taxon>Araneoidea</taxon>
        <taxon>Araneidae</taxon>
        <taxon>Caerostris</taxon>
    </lineage>
</organism>
<accession>A0AAV4SXV8</accession>
<evidence type="ECO:0000313" key="2">
    <source>
        <dbReference type="Proteomes" id="UP001054945"/>
    </source>
</evidence>
<evidence type="ECO:0000313" key="1">
    <source>
        <dbReference type="EMBL" id="GIY38159.1"/>
    </source>
</evidence>
<comment type="caution">
    <text evidence="1">The sequence shown here is derived from an EMBL/GenBank/DDBJ whole genome shotgun (WGS) entry which is preliminary data.</text>
</comment>
<keyword evidence="2" id="KW-1185">Reference proteome</keyword>
<protein>
    <submittedName>
        <fullName evidence="1">Uncharacterized protein</fullName>
    </submittedName>
</protein>
<gene>
    <name evidence="1" type="ORF">CEXT_96621</name>
</gene>
<dbReference type="AlphaFoldDB" id="A0AAV4SXV8"/>
<reference evidence="1 2" key="1">
    <citation type="submission" date="2021-06" db="EMBL/GenBank/DDBJ databases">
        <title>Caerostris extrusa draft genome.</title>
        <authorList>
            <person name="Kono N."/>
            <person name="Arakawa K."/>
        </authorList>
    </citation>
    <scope>NUCLEOTIDE SEQUENCE [LARGE SCALE GENOMIC DNA]</scope>
</reference>